<evidence type="ECO:0000313" key="9">
    <source>
        <dbReference type="Proteomes" id="UP001216390"/>
    </source>
</evidence>
<evidence type="ECO:0000256" key="5">
    <source>
        <dbReference type="ARBA" id="ARBA00023136"/>
    </source>
</evidence>
<organism evidence="8 9">
    <name type="scientific">Iamia majanohamensis</name>
    <dbReference type="NCBI Taxonomy" id="467976"/>
    <lineage>
        <taxon>Bacteria</taxon>
        <taxon>Bacillati</taxon>
        <taxon>Actinomycetota</taxon>
        <taxon>Acidimicrobiia</taxon>
        <taxon>Acidimicrobiales</taxon>
        <taxon>Iamiaceae</taxon>
        <taxon>Iamia</taxon>
    </lineage>
</organism>
<keyword evidence="9" id="KW-1185">Reference proteome</keyword>
<keyword evidence="5 7" id="KW-0472">Membrane</keyword>
<comment type="subcellular location">
    <subcellularLocation>
        <location evidence="1">Cell membrane</location>
        <topology evidence="1">Multi-pass membrane protein</topology>
    </subcellularLocation>
</comment>
<dbReference type="EMBL" id="CP116942">
    <property type="protein sequence ID" value="WCO65959.1"/>
    <property type="molecule type" value="Genomic_DNA"/>
</dbReference>
<feature type="transmembrane region" description="Helical" evidence="7">
    <location>
        <begin position="304"/>
        <end position="327"/>
    </location>
</feature>
<feature type="transmembrane region" description="Helical" evidence="7">
    <location>
        <begin position="24"/>
        <end position="41"/>
    </location>
</feature>
<dbReference type="PANTHER" id="PTHR40277:SF1">
    <property type="entry name" value="BLL5419 PROTEIN"/>
    <property type="match status" value="1"/>
</dbReference>
<feature type="transmembrane region" description="Helical" evidence="7">
    <location>
        <begin position="261"/>
        <end position="284"/>
    </location>
</feature>
<evidence type="ECO:0000256" key="3">
    <source>
        <dbReference type="ARBA" id="ARBA00022692"/>
    </source>
</evidence>
<evidence type="ECO:0000256" key="7">
    <source>
        <dbReference type="SAM" id="Phobius"/>
    </source>
</evidence>
<gene>
    <name evidence="8" type="ORF">PO878_15775</name>
</gene>
<dbReference type="Pfam" id="PF03706">
    <property type="entry name" value="LPG_synthase_TM"/>
    <property type="match status" value="1"/>
</dbReference>
<dbReference type="InterPro" id="IPR022791">
    <property type="entry name" value="L-PG_synthase/AglD"/>
</dbReference>
<feature type="transmembrane region" description="Helical" evidence="7">
    <location>
        <begin position="227"/>
        <end position="249"/>
    </location>
</feature>
<name>A0AAE9Y487_9ACTN</name>
<feature type="compositionally biased region" description="Basic and acidic residues" evidence="6">
    <location>
        <begin position="345"/>
        <end position="357"/>
    </location>
</feature>
<dbReference type="PANTHER" id="PTHR40277">
    <property type="entry name" value="BLL5419 PROTEIN"/>
    <property type="match status" value="1"/>
</dbReference>
<accession>A0AAE9Y487</accession>
<sequence length="357" mass="37346">MDDAAAGTTDPAPPPRREKARRRAVLVVRIAVSAGMLWFLLDKISDSSADALPEWTTATALWLSGAVLLTLASIVLSAVRWQTVLAAMGRPAALPRLLSHYLAGQFVANVLPTTIGGDVLRVSRLAQDNGKVHDSFASVVLERLTGWLVLPLITFIGLIINPPLQHLGEATQIAFGLACATLVALVLVVGAVAAKRWGDMEATKGWKRFLAAVSLGLNALRTHPRQAISVVAVGFAYQLVLVAAAVMAARALGIPDAGPTALLAFFPAIAIAQVLPISISGLGVREGLFVLFLRPLGVPTGQAVALGILLYLLNLIVSLLGAPAFAIGGRRRLDGGPVGPEDEDAPLRPDDAAPARP</sequence>
<feature type="transmembrane region" description="Helical" evidence="7">
    <location>
        <begin position="61"/>
        <end position="81"/>
    </location>
</feature>
<evidence type="ECO:0000313" key="8">
    <source>
        <dbReference type="EMBL" id="WCO65959.1"/>
    </source>
</evidence>
<proteinExistence type="predicted"/>
<dbReference type="NCBIfam" id="TIGR00374">
    <property type="entry name" value="flippase-like domain"/>
    <property type="match status" value="1"/>
</dbReference>
<evidence type="ECO:0000256" key="4">
    <source>
        <dbReference type="ARBA" id="ARBA00022989"/>
    </source>
</evidence>
<dbReference type="Proteomes" id="UP001216390">
    <property type="component" value="Chromosome"/>
</dbReference>
<keyword evidence="3 7" id="KW-0812">Transmembrane</keyword>
<reference evidence="8" key="1">
    <citation type="submission" date="2023-01" db="EMBL/GenBank/DDBJ databases">
        <title>The diversity of Class Acidimicrobiia in South China Sea sediment environments and the proposal of Iamia marina sp. nov., a novel species of the genus Iamia.</title>
        <authorList>
            <person name="He Y."/>
            <person name="Tian X."/>
        </authorList>
    </citation>
    <scope>NUCLEOTIDE SEQUENCE</scope>
    <source>
        <strain evidence="8">DSM 19957</strain>
    </source>
</reference>
<keyword evidence="4 7" id="KW-1133">Transmembrane helix</keyword>
<feature type="region of interest" description="Disordered" evidence="6">
    <location>
        <begin position="335"/>
        <end position="357"/>
    </location>
</feature>
<evidence type="ECO:0000256" key="2">
    <source>
        <dbReference type="ARBA" id="ARBA00022475"/>
    </source>
</evidence>
<keyword evidence="2" id="KW-1003">Cell membrane</keyword>
<evidence type="ECO:0000256" key="1">
    <source>
        <dbReference type="ARBA" id="ARBA00004651"/>
    </source>
</evidence>
<protein>
    <submittedName>
        <fullName evidence="8">Lysylphosphatidylglycerol synthase transmembrane domain-containing protein</fullName>
    </submittedName>
</protein>
<dbReference type="GO" id="GO:0005886">
    <property type="term" value="C:plasma membrane"/>
    <property type="evidence" value="ECO:0007669"/>
    <property type="project" value="UniProtKB-SubCell"/>
</dbReference>
<dbReference type="KEGG" id="ima:PO878_15775"/>
<feature type="transmembrane region" description="Helical" evidence="7">
    <location>
        <begin position="173"/>
        <end position="193"/>
    </location>
</feature>
<evidence type="ECO:0000256" key="6">
    <source>
        <dbReference type="SAM" id="MobiDB-lite"/>
    </source>
</evidence>
<dbReference type="AlphaFoldDB" id="A0AAE9Y487"/>
<dbReference type="RefSeq" id="WP_272735485.1">
    <property type="nucleotide sequence ID" value="NZ_CP116942.1"/>
</dbReference>
<feature type="transmembrane region" description="Helical" evidence="7">
    <location>
        <begin position="144"/>
        <end position="161"/>
    </location>
</feature>